<keyword evidence="4" id="KW-0378">Hydrolase</keyword>
<dbReference type="EMBL" id="LNQE01000105">
    <property type="protein sequence ID" value="KUG29294.1"/>
    <property type="molecule type" value="Genomic_DNA"/>
</dbReference>
<protein>
    <submittedName>
        <fullName evidence="4">Mitochondrial processing peptidase-like protein</fullName>
        <ecNumber evidence="4">3.4.24.64</ecNumber>
    </submittedName>
</protein>
<dbReference type="InterPro" id="IPR007863">
    <property type="entry name" value="Peptidase_M16_C"/>
</dbReference>
<feature type="domain" description="Peptidase M16 C-terminal" evidence="3">
    <location>
        <begin position="176"/>
        <end position="344"/>
    </location>
</feature>
<organism evidence="4">
    <name type="scientific">hydrocarbon metagenome</name>
    <dbReference type="NCBI Taxonomy" id="938273"/>
    <lineage>
        <taxon>unclassified sequences</taxon>
        <taxon>metagenomes</taxon>
        <taxon>ecological metagenomes</taxon>
    </lineage>
</organism>
<proteinExistence type="inferred from homology"/>
<evidence type="ECO:0000313" key="4">
    <source>
        <dbReference type="EMBL" id="KUG29294.1"/>
    </source>
</evidence>
<reference evidence="4" key="1">
    <citation type="journal article" date="2015" name="Proc. Natl. Acad. Sci. U.S.A.">
        <title>Networks of energetic and metabolic interactions define dynamics in microbial communities.</title>
        <authorList>
            <person name="Embree M."/>
            <person name="Liu J.K."/>
            <person name="Al-Bassam M.M."/>
            <person name="Zengler K."/>
        </authorList>
    </citation>
    <scope>NUCLEOTIDE SEQUENCE</scope>
</reference>
<feature type="domain" description="Peptidase M16 N-terminal" evidence="2">
    <location>
        <begin position="18"/>
        <end position="164"/>
    </location>
</feature>
<dbReference type="EC" id="3.4.24.64" evidence="4"/>
<dbReference type="SUPFAM" id="SSF63411">
    <property type="entry name" value="LuxS/MPP-like metallohydrolase"/>
    <property type="match status" value="2"/>
</dbReference>
<sequence>MPPKKHCQCTIIPGGPAVVTERMPAMRTASLGIWIPAGSRHEAAAQEGMAHFWEHMAFKGTEARPAHRIALELDLLGGLADAYTSREHTCFTIRVAADHLAQAWDILADIALSPCLPPEEMAREKDVILQEIGMVEDTPDDKLLESLWEAAWDDRAVGHPITGPARGVADFEPAGLWAWRAANYRPGAMVVAAAGAVDHEALADMVAGVFSGLPPVPAASPETAPVAAFRPGSLALPRDVEQAHVAMGFPVPGNVDDGRFARAALCTILGGNMSSRLFQEVREKRGLAYAVSSDLNTLSDMGLLEIHAAVDPGRVEELLDVVRAQLAAMASGGVTRQELAHVREHLRGLMHLGAESTENRMVRLAKNHLLFGRHVPLSETAARIARLSLDEIGQAAADILNPARAVAGILGPQANASWLAGAAS</sequence>
<gene>
    <name evidence="4" type="ORF">ASZ90_000816</name>
</gene>
<dbReference type="PANTHER" id="PTHR11851:SF49">
    <property type="entry name" value="MITOCHONDRIAL-PROCESSING PEPTIDASE SUBUNIT ALPHA"/>
    <property type="match status" value="1"/>
</dbReference>
<evidence type="ECO:0000259" key="2">
    <source>
        <dbReference type="Pfam" id="PF00675"/>
    </source>
</evidence>
<comment type="similarity">
    <text evidence="1">Belongs to the peptidase M16 family.</text>
</comment>
<accession>A0A0W8G8E4</accession>
<comment type="caution">
    <text evidence="4">The sequence shown here is derived from an EMBL/GenBank/DDBJ whole genome shotgun (WGS) entry which is preliminary data.</text>
</comment>
<dbReference type="Pfam" id="PF05193">
    <property type="entry name" value="Peptidase_M16_C"/>
    <property type="match status" value="1"/>
</dbReference>
<evidence type="ECO:0000256" key="1">
    <source>
        <dbReference type="ARBA" id="ARBA00007261"/>
    </source>
</evidence>
<dbReference type="AlphaFoldDB" id="A0A0W8G8E4"/>
<dbReference type="Pfam" id="PF00675">
    <property type="entry name" value="Peptidase_M16"/>
    <property type="match status" value="1"/>
</dbReference>
<dbReference type="GO" id="GO:0046872">
    <property type="term" value="F:metal ion binding"/>
    <property type="evidence" value="ECO:0007669"/>
    <property type="project" value="InterPro"/>
</dbReference>
<dbReference type="GO" id="GO:0004222">
    <property type="term" value="F:metalloendopeptidase activity"/>
    <property type="evidence" value="ECO:0007669"/>
    <property type="project" value="UniProtKB-EC"/>
</dbReference>
<evidence type="ECO:0000259" key="3">
    <source>
        <dbReference type="Pfam" id="PF05193"/>
    </source>
</evidence>
<name>A0A0W8G8E4_9ZZZZ</name>
<dbReference type="InterPro" id="IPR011249">
    <property type="entry name" value="Metalloenz_LuxS/M16"/>
</dbReference>
<dbReference type="Gene3D" id="3.30.830.10">
    <property type="entry name" value="Metalloenzyme, LuxS/M16 peptidase-like"/>
    <property type="match status" value="2"/>
</dbReference>
<dbReference type="InterPro" id="IPR011765">
    <property type="entry name" value="Pept_M16_N"/>
</dbReference>
<dbReference type="PANTHER" id="PTHR11851">
    <property type="entry name" value="METALLOPROTEASE"/>
    <property type="match status" value="1"/>
</dbReference>
<dbReference type="InterPro" id="IPR050361">
    <property type="entry name" value="MPP/UQCRC_Complex"/>
</dbReference>